<dbReference type="EMBL" id="GG662811">
    <property type="protein sequence ID" value="EAR89755.2"/>
    <property type="molecule type" value="Genomic_DNA"/>
</dbReference>
<dbReference type="SUPFAM" id="SSF52047">
    <property type="entry name" value="RNI-like"/>
    <property type="match status" value="1"/>
</dbReference>
<dbReference type="InterPro" id="IPR032675">
    <property type="entry name" value="LRR_dom_sf"/>
</dbReference>
<keyword evidence="1" id="KW-0812">Transmembrane</keyword>
<proteinExistence type="predicted"/>
<accession>Q22WV8</accession>
<dbReference type="Proteomes" id="UP000009168">
    <property type="component" value="Unassembled WGS sequence"/>
</dbReference>
<organism evidence="2 3">
    <name type="scientific">Tetrahymena thermophila (strain SB210)</name>
    <dbReference type="NCBI Taxonomy" id="312017"/>
    <lineage>
        <taxon>Eukaryota</taxon>
        <taxon>Sar</taxon>
        <taxon>Alveolata</taxon>
        <taxon>Ciliophora</taxon>
        <taxon>Intramacronucleata</taxon>
        <taxon>Oligohymenophorea</taxon>
        <taxon>Hymenostomatida</taxon>
        <taxon>Tetrahymenina</taxon>
        <taxon>Tetrahymenidae</taxon>
        <taxon>Tetrahymena</taxon>
    </lineage>
</organism>
<reference evidence="3" key="1">
    <citation type="journal article" date="2006" name="PLoS Biol.">
        <title>Macronuclear genome sequence of the ciliate Tetrahymena thermophila, a model eukaryote.</title>
        <authorList>
            <person name="Eisen J.A."/>
            <person name="Coyne R.S."/>
            <person name="Wu M."/>
            <person name="Wu D."/>
            <person name="Thiagarajan M."/>
            <person name="Wortman J.R."/>
            <person name="Badger J.H."/>
            <person name="Ren Q."/>
            <person name="Amedeo P."/>
            <person name="Jones K.M."/>
            <person name="Tallon L.J."/>
            <person name="Delcher A.L."/>
            <person name="Salzberg S.L."/>
            <person name="Silva J.C."/>
            <person name="Haas B.J."/>
            <person name="Majoros W.H."/>
            <person name="Farzad M."/>
            <person name="Carlton J.M."/>
            <person name="Smith R.K. Jr."/>
            <person name="Garg J."/>
            <person name="Pearlman R.E."/>
            <person name="Karrer K.M."/>
            <person name="Sun L."/>
            <person name="Manning G."/>
            <person name="Elde N.C."/>
            <person name="Turkewitz A.P."/>
            <person name="Asai D.J."/>
            <person name="Wilkes D.E."/>
            <person name="Wang Y."/>
            <person name="Cai H."/>
            <person name="Collins K."/>
            <person name="Stewart B.A."/>
            <person name="Lee S.R."/>
            <person name="Wilamowska K."/>
            <person name="Weinberg Z."/>
            <person name="Ruzzo W.L."/>
            <person name="Wloga D."/>
            <person name="Gaertig J."/>
            <person name="Frankel J."/>
            <person name="Tsao C.-C."/>
            <person name="Gorovsky M.A."/>
            <person name="Keeling P.J."/>
            <person name="Waller R.F."/>
            <person name="Patron N.J."/>
            <person name="Cherry J.M."/>
            <person name="Stover N.A."/>
            <person name="Krieger C.J."/>
            <person name="del Toro C."/>
            <person name="Ryder H.F."/>
            <person name="Williamson S.C."/>
            <person name="Barbeau R.A."/>
            <person name="Hamilton E.P."/>
            <person name="Orias E."/>
        </authorList>
    </citation>
    <scope>NUCLEOTIDE SEQUENCE [LARGE SCALE GENOMIC DNA]</scope>
    <source>
        <strain evidence="3">SB210</strain>
    </source>
</reference>
<dbReference type="KEGG" id="tet:TTHERM_01332050"/>
<dbReference type="Gene3D" id="3.80.10.10">
    <property type="entry name" value="Ribonuclease Inhibitor"/>
    <property type="match status" value="1"/>
</dbReference>
<dbReference type="Pfam" id="PF13516">
    <property type="entry name" value="LRR_6"/>
    <property type="match status" value="2"/>
</dbReference>
<keyword evidence="1" id="KW-0472">Membrane</keyword>
<gene>
    <name evidence="2" type="ORF">TTHERM_01332050</name>
</gene>
<feature type="transmembrane region" description="Helical" evidence="1">
    <location>
        <begin position="45"/>
        <end position="63"/>
    </location>
</feature>
<evidence type="ECO:0000313" key="3">
    <source>
        <dbReference type="Proteomes" id="UP000009168"/>
    </source>
</evidence>
<keyword evidence="2" id="KW-0418">Kinase</keyword>
<evidence type="ECO:0000313" key="2">
    <source>
        <dbReference type="EMBL" id="EAR89755.2"/>
    </source>
</evidence>
<dbReference type="RefSeq" id="XP_001010000.2">
    <property type="nucleotide sequence ID" value="XM_001010000.2"/>
</dbReference>
<dbReference type="OrthoDB" id="429162at2759"/>
<dbReference type="GeneID" id="7844393"/>
<feature type="transmembrane region" description="Helical" evidence="1">
    <location>
        <begin position="6"/>
        <end position="24"/>
    </location>
</feature>
<protein>
    <submittedName>
        <fullName evidence="2">Kinase domain protein</fullName>
    </submittedName>
</protein>
<dbReference type="InParanoid" id="Q22WV8"/>
<keyword evidence="3" id="KW-1185">Reference proteome</keyword>
<name>Q22WV8_TETTS</name>
<keyword evidence="2" id="KW-0808">Transferase</keyword>
<dbReference type="GO" id="GO:0016301">
    <property type="term" value="F:kinase activity"/>
    <property type="evidence" value="ECO:0007669"/>
    <property type="project" value="UniProtKB-KW"/>
</dbReference>
<dbReference type="HOGENOM" id="CLU_1997173_0_0_1"/>
<evidence type="ECO:0000256" key="1">
    <source>
        <dbReference type="SAM" id="Phobius"/>
    </source>
</evidence>
<dbReference type="InterPro" id="IPR001611">
    <property type="entry name" value="Leu-rich_rpt"/>
</dbReference>
<sequence length="185" mass="20844">MLDLSQLSQVVIYQLTCLFTYKLNKIQLISLLTHHKTTKIQRKPLFFLPSFLLLIYFFVYSYIQSWNDIGAYGVYGAKYLGIGIAQCKYITTLMLDLSMNEIGDEGVKDLGTGIAQCKNITTLKLDLCFNKIGDDSAKDLSIGIAQCKNITTLTLDLFWNYIGEQEDLGTGIAQCQNITTLTLIR</sequence>
<keyword evidence="1" id="KW-1133">Transmembrane helix</keyword>
<dbReference type="AlphaFoldDB" id="Q22WV8"/>